<name>A0AAV2B837_9ARAC</name>
<feature type="domain" description="Ig-like" evidence="2">
    <location>
        <begin position="102"/>
        <end position="199"/>
    </location>
</feature>
<dbReference type="FunFam" id="2.60.40.10:FF:000437">
    <property type="entry name" value="Beat-IIIc, isoform A"/>
    <property type="match status" value="1"/>
</dbReference>
<dbReference type="InterPro" id="IPR036179">
    <property type="entry name" value="Ig-like_dom_sf"/>
</dbReference>
<feature type="non-terminal residue" evidence="3">
    <location>
        <position position="1"/>
    </location>
</feature>
<dbReference type="EMBL" id="CAXIEN010000304">
    <property type="protein sequence ID" value="CAL1292376.1"/>
    <property type="molecule type" value="Genomic_DNA"/>
</dbReference>
<gene>
    <name evidence="3" type="ORF">LARSCL_LOCUS17621</name>
</gene>
<reference evidence="3 4" key="1">
    <citation type="submission" date="2024-04" db="EMBL/GenBank/DDBJ databases">
        <authorList>
            <person name="Rising A."/>
            <person name="Reimegard J."/>
            <person name="Sonavane S."/>
            <person name="Akerstrom W."/>
            <person name="Nylinder S."/>
            <person name="Hedman E."/>
            <person name="Kallberg Y."/>
        </authorList>
    </citation>
    <scope>NUCLEOTIDE SEQUENCE [LARGE SCALE GENOMIC DNA]</scope>
</reference>
<dbReference type="PANTHER" id="PTHR21261">
    <property type="entry name" value="BEAT PROTEIN"/>
    <property type="match status" value="1"/>
</dbReference>
<dbReference type="Gene3D" id="2.60.40.10">
    <property type="entry name" value="Immunoglobulins"/>
    <property type="match status" value="2"/>
</dbReference>
<feature type="transmembrane region" description="Helical" evidence="1">
    <location>
        <begin position="210"/>
        <end position="229"/>
    </location>
</feature>
<protein>
    <recommendedName>
        <fullName evidence="2">Ig-like domain-containing protein</fullName>
    </recommendedName>
</protein>
<dbReference type="PROSITE" id="PS50835">
    <property type="entry name" value="IG_LIKE"/>
    <property type="match status" value="2"/>
</dbReference>
<keyword evidence="4" id="KW-1185">Reference proteome</keyword>
<dbReference type="SUPFAM" id="SSF48726">
    <property type="entry name" value="Immunoglobulin"/>
    <property type="match status" value="2"/>
</dbReference>
<organism evidence="3 4">
    <name type="scientific">Larinioides sclopetarius</name>
    <dbReference type="NCBI Taxonomy" id="280406"/>
    <lineage>
        <taxon>Eukaryota</taxon>
        <taxon>Metazoa</taxon>
        <taxon>Ecdysozoa</taxon>
        <taxon>Arthropoda</taxon>
        <taxon>Chelicerata</taxon>
        <taxon>Arachnida</taxon>
        <taxon>Araneae</taxon>
        <taxon>Araneomorphae</taxon>
        <taxon>Entelegynae</taxon>
        <taxon>Araneoidea</taxon>
        <taxon>Araneidae</taxon>
        <taxon>Larinioides</taxon>
    </lineage>
</organism>
<evidence type="ECO:0000256" key="1">
    <source>
        <dbReference type="SAM" id="Phobius"/>
    </source>
</evidence>
<accession>A0AAV2B837</accession>
<dbReference type="Pfam" id="PF13895">
    <property type="entry name" value="Ig_2"/>
    <property type="match status" value="1"/>
</dbReference>
<feature type="domain" description="Ig-like" evidence="2">
    <location>
        <begin position="1"/>
        <end position="84"/>
    </location>
</feature>
<dbReference type="AlphaFoldDB" id="A0AAV2B837"/>
<evidence type="ECO:0000313" key="3">
    <source>
        <dbReference type="EMBL" id="CAL1292376.1"/>
    </source>
</evidence>
<dbReference type="PANTHER" id="PTHR21261:SF15">
    <property type="entry name" value="BEATEN PATH IIIA, ISOFORM D-RELATED"/>
    <property type="match status" value="1"/>
</dbReference>
<comment type="caution">
    <text evidence="3">The sequence shown here is derived from an EMBL/GenBank/DDBJ whole genome shotgun (WGS) entry which is preliminary data.</text>
</comment>
<keyword evidence="1" id="KW-0472">Membrane</keyword>
<dbReference type="InterPro" id="IPR007110">
    <property type="entry name" value="Ig-like_dom"/>
</dbReference>
<evidence type="ECO:0000313" key="4">
    <source>
        <dbReference type="Proteomes" id="UP001497382"/>
    </source>
</evidence>
<evidence type="ECO:0000259" key="2">
    <source>
        <dbReference type="PROSITE" id="PS50835"/>
    </source>
</evidence>
<dbReference type="InterPro" id="IPR013783">
    <property type="entry name" value="Ig-like_fold"/>
</dbReference>
<dbReference type="Proteomes" id="UP001497382">
    <property type="component" value="Unassembled WGS sequence"/>
</dbReference>
<keyword evidence="1" id="KW-1133">Transmembrane helix</keyword>
<keyword evidence="1" id="KW-0812">Transmembrane</keyword>
<sequence length="230" mass="25795">ESVSLVCSYDLGNEELYVVKWYKDELEFYRFEPKDNNQSVYFPQPGIDLDLSRSGNDSVYLKNVALESAGEYKCQVSTEAPTYSCVQAVKEMDVIVLPQEGPQISGGEGSYNFGDNVTLFCTSAKSKPAATLRWRVNDRLVDDNKTIDHGVTLYKDNLEVTSKTISLSVVKELLSNGKVTIKCEASLYDRFTMNSKDVTILDINGASLCITRWMLMMIMSVLINFTLGLR</sequence>
<proteinExistence type="predicted"/>